<protein>
    <recommendedName>
        <fullName evidence="3">DUF541 domain-containing protein</fullName>
    </recommendedName>
</protein>
<sequence length="131" mass="14626">MKKAVYLIVISLFVMPLFGAQLQMVQPEATATNVIIIKSSNTVGAGDILKAKNRVQKLLGVKLSIDSKFNYKNRKRYVADRDITPQEQERLMAELEAGANVGVFFAAKDVSKRFEMKNSKSKKSRSSQVSK</sequence>
<keyword evidence="2" id="KW-1185">Reference proteome</keyword>
<proteinExistence type="predicted"/>
<name>A0ABP8IMK5_9GAMM</name>
<evidence type="ECO:0000313" key="1">
    <source>
        <dbReference type="EMBL" id="GAA4363401.1"/>
    </source>
</evidence>
<dbReference type="Proteomes" id="UP001501011">
    <property type="component" value="Unassembled WGS sequence"/>
</dbReference>
<gene>
    <name evidence="1" type="ORF">GCM10023151_18530</name>
</gene>
<comment type="caution">
    <text evidence="1">The sequence shown here is derived from an EMBL/GenBank/DDBJ whole genome shotgun (WGS) entry which is preliminary data.</text>
</comment>
<organism evidence="1 2">
    <name type="scientific">Kangiella marina</name>
    <dbReference type="NCBI Taxonomy" id="1079178"/>
    <lineage>
        <taxon>Bacteria</taxon>
        <taxon>Pseudomonadati</taxon>
        <taxon>Pseudomonadota</taxon>
        <taxon>Gammaproteobacteria</taxon>
        <taxon>Kangiellales</taxon>
        <taxon>Kangiellaceae</taxon>
        <taxon>Kangiella</taxon>
    </lineage>
</organism>
<accession>A0ABP8IMK5</accession>
<evidence type="ECO:0000313" key="2">
    <source>
        <dbReference type="Proteomes" id="UP001501011"/>
    </source>
</evidence>
<dbReference type="EMBL" id="BAABFV010000002">
    <property type="protein sequence ID" value="GAA4363401.1"/>
    <property type="molecule type" value="Genomic_DNA"/>
</dbReference>
<evidence type="ECO:0008006" key="3">
    <source>
        <dbReference type="Google" id="ProtNLM"/>
    </source>
</evidence>
<dbReference type="RefSeq" id="WP_345292938.1">
    <property type="nucleotide sequence ID" value="NZ_BAABFV010000002.1"/>
</dbReference>
<reference evidence="2" key="1">
    <citation type="journal article" date="2019" name="Int. J. Syst. Evol. Microbiol.">
        <title>The Global Catalogue of Microorganisms (GCM) 10K type strain sequencing project: providing services to taxonomists for standard genome sequencing and annotation.</title>
        <authorList>
            <consortium name="The Broad Institute Genomics Platform"/>
            <consortium name="The Broad Institute Genome Sequencing Center for Infectious Disease"/>
            <person name="Wu L."/>
            <person name="Ma J."/>
        </authorList>
    </citation>
    <scope>NUCLEOTIDE SEQUENCE [LARGE SCALE GENOMIC DNA]</scope>
    <source>
        <strain evidence="2">JCM 17728</strain>
    </source>
</reference>